<evidence type="ECO:0000313" key="1">
    <source>
        <dbReference type="EnsemblProtists" id="HpaP814156"/>
    </source>
</evidence>
<dbReference type="AlphaFoldDB" id="M4C4Y6"/>
<dbReference type="VEuPathDB" id="FungiDB:HpaG814156"/>
<proteinExistence type="predicted"/>
<dbReference type="Proteomes" id="UP000011713">
    <property type="component" value="Unassembled WGS sequence"/>
</dbReference>
<protein>
    <submittedName>
        <fullName evidence="1">Uncharacterized protein</fullName>
    </submittedName>
</protein>
<dbReference type="HOGENOM" id="CLU_2676347_0_0_1"/>
<reference evidence="1" key="2">
    <citation type="submission" date="2015-06" db="UniProtKB">
        <authorList>
            <consortium name="EnsemblProtists"/>
        </authorList>
    </citation>
    <scope>IDENTIFICATION</scope>
    <source>
        <strain evidence="1">Emoy2</strain>
    </source>
</reference>
<evidence type="ECO:0000313" key="2">
    <source>
        <dbReference type="Proteomes" id="UP000011713"/>
    </source>
</evidence>
<name>M4C4Y6_HYAAE</name>
<keyword evidence="2" id="KW-1185">Reference proteome</keyword>
<organism evidence="1 2">
    <name type="scientific">Hyaloperonospora arabidopsidis (strain Emoy2)</name>
    <name type="common">Downy mildew agent</name>
    <name type="synonym">Peronospora arabidopsidis</name>
    <dbReference type="NCBI Taxonomy" id="559515"/>
    <lineage>
        <taxon>Eukaryota</taxon>
        <taxon>Sar</taxon>
        <taxon>Stramenopiles</taxon>
        <taxon>Oomycota</taxon>
        <taxon>Peronosporomycetes</taxon>
        <taxon>Peronosporales</taxon>
        <taxon>Peronosporaceae</taxon>
        <taxon>Hyaloperonospora</taxon>
    </lineage>
</organism>
<dbReference type="InParanoid" id="M4C4Y6"/>
<reference evidence="2" key="1">
    <citation type="journal article" date="2010" name="Science">
        <title>Signatures of adaptation to obligate biotrophy in the Hyaloperonospora arabidopsidis genome.</title>
        <authorList>
            <person name="Baxter L."/>
            <person name="Tripathy S."/>
            <person name="Ishaque N."/>
            <person name="Boot N."/>
            <person name="Cabral A."/>
            <person name="Kemen E."/>
            <person name="Thines M."/>
            <person name="Ah-Fong A."/>
            <person name="Anderson R."/>
            <person name="Badejoko W."/>
            <person name="Bittner-Eddy P."/>
            <person name="Boore J.L."/>
            <person name="Chibucos M.C."/>
            <person name="Coates M."/>
            <person name="Dehal P."/>
            <person name="Delehaunty K."/>
            <person name="Dong S."/>
            <person name="Downton P."/>
            <person name="Dumas B."/>
            <person name="Fabro G."/>
            <person name="Fronick C."/>
            <person name="Fuerstenberg S.I."/>
            <person name="Fulton L."/>
            <person name="Gaulin E."/>
            <person name="Govers F."/>
            <person name="Hughes L."/>
            <person name="Humphray S."/>
            <person name="Jiang R.H."/>
            <person name="Judelson H."/>
            <person name="Kamoun S."/>
            <person name="Kyung K."/>
            <person name="Meijer H."/>
            <person name="Minx P."/>
            <person name="Morris P."/>
            <person name="Nelson J."/>
            <person name="Phuntumart V."/>
            <person name="Qutob D."/>
            <person name="Rehmany A."/>
            <person name="Rougon-Cardoso A."/>
            <person name="Ryden P."/>
            <person name="Torto-Alalibo T."/>
            <person name="Studholme D."/>
            <person name="Wang Y."/>
            <person name="Win J."/>
            <person name="Wood J."/>
            <person name="Clifton S.W."/>
            <person name="Rogers J."/>
            <person name="Van den Ackerveken G."/>
            <person name="Jones J.D."/>
            <person name="McDowell J.M."/>
            <person name="Beynon J."/>
            <person name="Tyler B.M."/>
        </authorList>
    </citation>
    <scope>NUCLEOTIDE SEQUENCE [LARGE SCALE GENOMIC DNA]</scope>
    <source>
        <strain evidence="2">Emoy2</strain>
    </source>
</reference>
<sequence>MLKSRISSPQSQSAQHLDYMTAYGAKFEMQLRDDTEAAAKTRDAIENVRALDAKGKSSLCAELPHTEEKYHQEHG</sequence>
<accession>M4C4Y6</accession>
<dbReference type="EnsemblProtists" id="HpaT814156">
    <property type="protein sequence ID" value="HpaP814156"/>
    <property type="gene ID" value="HpaG814156"/>
</dbReference>
<dbReference type="EMBL" id="ABWE02003435">
    <property type="status" value="NOT_ANNOTATED_CDS"/>
    <property type="molecule type" value="Genomic_DNA"/>
</dbReference>